<accession>A0A127EEB2</accession>
<dbReference type="AlphaFoldDB" id="A0A127EEB2"/>
<evidence type="ECO:0000256" key="14">
    <source>
        <dbReference type="ARBA" id="ARBA00031285"/>
    </source>
</evidence>
<comment type="caution">
    <text evidence="16">Lacks conserved residue(s) required for the propagation of feature annotation.</text>
</comment>
<dbReference type="CDD" id="cd10981">
    <property type="entry name" value="ZnPC_S1P1"/>
    <property type="match status" value="1"/>
</dbReference>
<keyword evidence="5" id="KW-0800">Toxin</keyword>
<keyword evidence="7 17" id="KW-0732">Signal</keyword>
<proteinExistence type="predicted"/>
<evidence type="ECO:0000256" key="3">
    <source>
        <dbReference type="ARBA" id="ARBA00018391"/>
    </source>
</evidence>
<dbReference type="InterPro" id="IPR036392">
    <property type="entry name" value="PLAT/LH2_dom_sf"/>
</dbReference>
<keyword evidence="6" id="KW-0479">Metal-binding</keyword>
<keyword evidence="4" id="KW-0964">Secreted</keyword>
<evidence type="ECO:0000256" key="9">
    <source>
        <dbReference type="ARBA" id="ARBA00022801"/>
    </source>
</evidence>
<dbReference type="PATRIC" id="fig|1502.177.peg.36"/>
<evidence type="ECO:0000256" key="4">
    <source>
        <dbReference type="ARBA" id="ARBA00022525"/>
    </source>
</evidence>
<keyword evidence="10" id="KW-0862">Zinc</keyword>
<evidence type="ECO:0000256" key="17">
    <source>
        <dbReference type="SAM" id="SignalP"/>
    </source>
</evidence>
<evidence type="ECO:0000256" key="7">
    <source>
        <dbReference type="ARBA" id="ARBA00022729"/>
    </source>
</evidence>
<gene>
    <name evidence="20" type="ORF">JFP838_00225</name>
</gene>
<keyword evidence="13" id="KW-0843">Virulence</keyword>
<dbReference type="EMBL" id="CP010994">
    <property type="protein sequence ID" value="AMN34261.1"/>
    <property type="molecule type" value="Genomic_DNA"/>
</dbReference>
<evidence type="ECO:0000259" key="19">
    <source>
        <dbReference type="PROSITE" id="PS51346"/>
    </source>
</evidence>
<dbReference type="Pfam" id="PF00882">
    <property type="entry name" value="Zn_dep_PLPC"/>
    <property type="match status" value="1"/>
</dbReference>
<dbReference type="SUPFAM" id="SSF49723">
    <property type="entry name" value="Lipase/lipooxygenase domain (PLAT/LH2 domain)"/>
    <property type="match status" value="1"/>
</dbReference>
<dbReference type="Gene3D" id="2.60.60.20">
    <property type="entry name" value="PLAT/LH2 domain"/>
    <property type="match status" value="1"/>
</dbReference>
<evidence type="ECO:0000256" key="12">
    <source>
        <dbReference type="ARBA" id="ARBA00022852"/>
    </source>
</evidence>
<dbReference type="InterPro" id="IPR001531">
    <property type="entry name" value="Zn_PLipaseC"/>
</dbReference>
<dbReference type="PROSITE" id="PS50095">
    <property type="entry name" value="PLAT"/>
    <property type="match status" value="1"/>
</dbReference>
<dbReference type="InterPro" id="IPR008947">
    <property type="entry name" value="PLipase_C/P1_nuclease_dom_sf"/>
</dbReference>
<dbReference type="Proteomes" id="UP000070260">
    <property type="component" value="Chromosome"/>
</dbReference>
<dbReference type="SMART" id="SM00770">
    <property type="entry name" value="Zn_dep_PLPC"/>
    <property type="match status" value="1"/>
</dbReference>
<name>A0A127EEB2_CLOPF</name>
<evidence type="ECO:0000256" key="1">
    <source>
        <dbReference type="ARBA" id="ARBA00001913"/>
    </source>
</evidence>
<evidence type="ECO:0000256" key="11">
    <source>
        <dbReference type="ARBA" id="ARBA00022837"/>
    </source>
</evidence>
<comment type="cofactor">
    <cofactor evidence="1">
        <name>Ca(2+)</name>
        <dbReference type="ChEBI" id="CHEBI:29108"/>
    </cofactor>
</comment>
<dbReference type="OrthoDB" id="1937927at2"/>
<dbReference type="PROSITE" id="PS00384">
    <property type="entry name" value="PROKAR_ZN_DEPEND_PLPC_1"/>
    <property type="match status" value="1"/>
</dbReference>
<keyword evidence="9" id="KW-0378">Hydrolase</keyword>
<evidence type="ECO:0000256" key="10">
    <source>
        <dbReference type="ARBA" id="ARBA00022833"/>
    </source>
</evidence>
<feature type="domain" description="Zn-dependent PLC" evidence="19">
    <location>
        <begin position="26"/>
        <end position="278"/>
    </location>
</feature>
<dbReference type="InterPro" id="IPR001024">
    <property type="entry name" value="PLAT/LH2_dom"/>
</dbReference>
<evidence type="ECO:0000313" key="21">
    <source>
        <dbReference type="Proteomes" id="UP000070260"/>
    </source>
</evidence>
<dbReference type="CDD" id="cd00113">
    <property type="entry name" value="PLAT"/>
    <property type="match status" value="1"/>
</dbReference>
<dbReference type="Gene3D" id="1.10.575.10">
    <property type="entry name" value="P1 Nuclease"/>
    <property type="match status" value="1"/>
</dbReference>
<feature type="signal peptide" evidence="17">
    <location>
        <begin position="1"/>
        <end position="22"/>
    </location>
</feature>
<comment type="catalytic activity">
    <reaction evidence="15">
        <text>a 1,2-diacyl-sn-glycero-3-phosphocholine + H2O = phosphocholine + a 1,2-diacyl-sn-glycerol + H(+)</text>
        <dbReference type="Rhea" id="RHEA:10604"/>
        <dbReference type="ChEBI" id="CHEBI:15377"/>
        <dbReference type="ChEBI" id="CHEBI:15378"/>
        <dbReference type="ChEBI" id="CHEBI:17815"/>
        <dbReference type="ChEBI" id="CHEBI:57643"/>
        <dbReference type="ChEBI" id="CHEBI:295975"/>
        <dbReference type="EC" id="3.1.4.3"/>
    </reaction>
</comment>
<evidence type="ECO:0000256" key="15">
    <source>
        <dbReference type="ARBA" id="ARBA00047492"/>
    </source>
</evidence>
<evidence type="ECO:0000313" key="20">
    <source>
        <dbReference type="EMBL" id="AMN34261.1"/>
    </source>
</evidence>
<protein>
    <recommendedName>
        <fullName evidence="3">Phospholipase C</fullName>
        <ecNumber evidence="2">3.1.4.3</ecNumber>
    </recommendedName>
    <alternativeName>
        <fullName evidence="14">Phosphatidylcholine cholinephosphohydrolase</fullName>
    </alternativeName>
</protein>
<evidence type="ECO:0000259" key="18">
    <source>
        <dbReference type="PROSITE" id="PS50095"/>
    </source>
</evidence>
<dbReference type="EC" id="3.1.4.3" evidence="2"/>
<dbReference type="SMR" id="A0A127EEB2"/>
<dbReference type="GO" id="GO:0090729">
    <property type="term" value="F:toxin activity"/>
    <property type="evidence" value="ECO:0007669"/>
    <property type="project" value="UniProtKB-KW"/>
</dbReference>
<dbReference type="GO" id="GO:0034480">
    <property type="term" value="F:phosphatidylcholine phospholipase C activity"/>
    <property type="evidence" value="ECO:0007669"/>
    <property type="project" value="UniProtKB-EC"/>
</dbReference>
<evidence type="ECO:0000256" key="16">
    <source>
        <dbReference type="PROSITE-ProRule" id="PRU00152"/>
    </source>
</evidence>
<evidence type="ECO:0000256" key="6">
    <source>
        <dbReference type="ARBA" id="ARBA00022723"/>
    </source>
</evidence>
<keyword evidence="8" id="KW-0354">Hemolysis</keyword>
<organism evidence="20 21">
    <name type="scientific">Clostridium perfringens</name>
    <dbReference type="NCBI Taxonomy" id="1502"/>
    <lineage>
        <taxon>Bacteria</taxon>
        <taxon>Bacillati</taxon>
        <taxon>Bacillota</taxon>
        <taxon>Clostridia</taxon>
        <taxon>Eubacteriales</taxon>
        <taxon>Clostridiaceae</taxon>
        <taxon>Clostridium</taxon>
    </lineage>
</organism>
<dbReference type="GO" id="GO:0031640">
    <property type="term" value="P:killing of cells of another organism"/>
    <property type="evidence" value="ECO:0007669"/>
    <property type="project" value="UniProtKB-KW"/>
</dbReference>
<dbReference type="RefSeq" id="WP_061426038.1">
    <property type="nucleotide sequence ID" value="NZ_CATNZO010000001.1"/>
</dbReference>
<dbReference type="Pfam" id="PF01477">
    <property type="entry name" value="PLAT"/>
    <property type="match status" value="1"/>
</dbReference>
<evidence type="ECO:0000256" key="2">
    <source>
        <dbReference type="ARBA" id="ARBA00012018"/>
    </source>
</evidence>
<keyword evidence="12" id="KW-0204">Cytolysis</keyword>
<dbReference type="SUPFAM" id="SSF48537">
    <property type="entry name" value="Phospholipase C/P1 nuclease"/>
    <property type="match status" value="1"/>
</dbReference>
<dbReference type="PROSITE" id="PS51346">
    <property type="entry name" value="PROKAR_ZN_DEPEND_PLPC_2"/>
    <property type="match status" value="1"/>
</dbReference>
<evidence type="ECO:0000256" key="5">
    <source>
        <dbReference type="ARBA" id="ARBA00022656"/>
    </source>
</evidence>
<feature type="chain" id="PRO_5038858262" description="Phospholipase C" evidence="17">
    <location>
        <begin position="23"/>
        <end position="398"/>
    </location>
</feature>
<sequence>MKRKICKVLICAALATSLWAGASTKVYAWDGKIDGTGTHAMIVTQGVSILENDLSKNEPESVRKNLEILKENMHELQLGSTYPDYDKNAYDLYQDHFWDPDTDNNFSKDNSWYLAYSIPDTGESQIRKFSALARYEWQRGNYKQATFYLGEAMHYFGDIDTPYHPANVTAVDSAGHVKFETFAEERKEQYKINTVGCKTKEDFYADILKNKDFNAWSKEYARGFAKTGKSIYYSHASMSHSWDDWDYAAKVTLANSQKGTAGYIYRFLHDVSEGNDPSVGKNVKELVAYISTSGEKDAGTDDYMYFGIKTKDGKTQEWEMDNPGNDFMTGSKDTYTFKLKDENLKIDDIQNMWIRKRKYTAFSDAYKPENIKVIANGKVVVDKDINEWISGNSTYNIK</sequence>
<evidence type="ECO:0000256" key="8">
    <source>
        <dbReference type="ARBA" id="ARBA00022735"/>
    </source>
</evidence>
<dbReference type="GO" id="GO:0008270">
    <property type="term" value="F:zinc ion binding"/>
    <property type="evidence" value="ECO:0007669"/>
    <property type="project" value="InterPro"/>
</dbReference>
<keyword evidence="11" id="KW-0106">Calcium</keyword>
<dbReference type="InterPro" id="IPR029002">
    <property type="entry name" value="PLPC/GPLD1"/>
</dbReference>
<reference evidence="20 21" key="1">
    <citation type="journal article" date="2016" name="PLoS ONE">
        <title>Plasmid Characterization and Chromosome Analysis of Two netF+ Clostridium perfringens Isolates Associated with Foal and Canine Necrotizing Enteritis.</title>
        <authorList>
            <person name="Mehdizadeh Gohari I."/>
            <person name="Kropinski A.M."/>
            <person name="Weese S.J."/>
            <person name="Parreira V.R."/>
            <person name="Whitehead A.E."/>
            <person name="Boerlin P."/>
            <person name="Prescott J.F."/>
        </authorList>
    </citation>
    <scope>NUCLEOTIDE SEQUENCE [LARGE SCALE GENOMIC DNA]</scope>
    <source>
        <strain evidence="20 21">JP838</strain>
    </source>
</reference>
<dbReference type="PRINTS" id="PR00479">
    <property type="entry name" value="PRPHPHLPASEC"/>
</dbReference>
<feature type="domain" description="PLAT" evidence="18">
    <location>
        <begin position="284"/>
        <end position="398"/>
    </location>
</feature>
<evidence type="ECO:0000256" key="13">
    <source>
        <dbReference type="ARBA" id="ARBA00023026"/>
    </source>
</evidence>